<dbReference type="Pfam" id="PF00355">
    <property type="entry name" value="Rieske"/>
    <property type="match status" value="1"/>
</dbReference>
<gene>
    <name evidence="7" type="ORF">OQ273_04755</name>
</gene>
<dbReference type="PANTHER" id="PTHR21266">
    <property type="entry name" value="IRON-SULFUR DOMAIN CONTAINING PROTEIN"/>
    <property type="match status" value="1"/>
</dbReference>
<dbReference type="AlphaFoldDB" id="A0A9X3UFX9"/>
<evidence type="ECO:0000313" key="7">
    <source>
        <dbReference type="EMBL" id="MDA5397878.1"/>
    </source>
</evidence>
<keyword evidence="4" id="KW-0408">Iron</keyword>
<sequence length="200" mass="21468">MGWIAGGLCADVPPGTVVPICVDGVDLAVWCSQKGTFSAWGDRCPHRGMRLSHGFVRGETLSCIYHGWQYDEAGSCAYIPAHPALTPPKTICAKSYLCSAKDGVIWVSLTETTKEPPDIGNRKPVRSLPFDCSPGDLGRLLKTNLHPVIVVGGSSDLALAVQPVSDRTCMVHALAAEGHDPKAVSRQLEDMRRAFEEQAA</sequence>
<name>A0A9X3UFX9_9HYPH</name>
<dbReference type="Proteomes" id="UP001151234">
    <property type="component" value="Unassembled WGS sequence"/>
</dbReference>
<dbReference type="GO" id="GO:0016491">
    <property type="term" value="F:oxidoreductase activity"/>
    <property type="evidence" value="ECO:0007669"/>
    <property type="project" value="UniProtKB-KW"/>
</dbReference>
<reference evidence="7" key="1">
    <citation type="submission" date="2022-11" db="EMBL/GenBank/DDBJ databases">
        <title>Draft genome sequence of Hoeflea poritis E7-10 and Hoeflea prorocentri PM5-8, separated from scleractinian coral Porites lutea and marine dinoflagellate.</title>
        <authorList>
            <person name="Zhang G."/>
            <person name="Wei Q."/>
            <person name="Cai L."/>
        </authorList>
    </citation>
    <scope>NUCLEOTIDE SEQUENCE</scope>
    <source>
        <strain evidence="7">PM5-8</strain>
    </source>
</reference>
<protein>
    <submittedName>
        <fullName evidence="7">Rieske 2Fe-2S domain-containing protein</fullName>
    </submittedName>
</protein>
<evidence type="ECO:0000256" key="3">
    <source>
        <dbReference type="ARBA" id="ARBA00023002"/>
    </source>
</evidence>
<dbReference type="GO" id="GO:0005506">
    <property type="term" value="F:iron ion binding"/>
    <property type="evidence" value="ECO:0007669"/>
    <property type="project" value="InterPro"/>
</dbReference>
<comment type="caution">
    <text evidence="7">The sequence shown here is derived from an EMBL/GenBank/DDBJ whole genome shotgun (WGS) entry which is preliminary data.</text>
</comment>
<keyword evidence="1" id="KW-0001">2Fe-2S</keyword>
<dbReference type="InterPro" id="IPR050584">
    <property type="entry name" value="Cholesterol_7-desaturase"/>
</dbReference>
<evidence type="ECO:0000313" key="8">
    <source>
        <dbReference type="Proteomes" id="UP001151234"/>
    </source>
</evidence>
<evidence type="ECO:0000256" key="2">
    <source>
        <dbReference type="ARBA" id="ARBA00022723"/>
    </source>
</evidence>
<dbReference type="PROSITE" id="PS00570">
    <property type="entry name" value="RING_HYDROXYL_ALPHA"/>
    <property type="match status" value="1"/>
</dbReference>
<keyword evidence="5" id="KW-0411">Iron-sulfur</keyword>
<dbReference type="RefSeq" id="WP_267989324.1">
    <property type="nucleotide sequence ID" value="NZ_JAPJZI010000001.1"/>
</dbReference>
<dbReference type="PANTHER" id="PTHR21266:SF60">
    <property type="entry name" value="3-KETOSTEROID-9-ALPHA-MONOOXYGENASE, OXYGENASE COMPONENT"/>
    <property type="match status" value="1"/>
</dbReference>
<evidence type="ECO:0000256" key="4">
    <source>
        <dbReference type="ARBA" id="ARBA00023004"/>
    </source>
</evidence>
<evidence type="ECO:0000256" key="1">
    <source>
        <dbReference type="ARBA" id="ARBA00022714"/>
    </source>
</evidence>
<dbReference type="InterPro" id="IPR036922">
    <property type="entry name" value="Rieske_2Fe-2S_sf"/>
</dbReference>
<proteinExistence type="predicted"/>
<dbReference type="PROSITE" id="PS51296">
    <property type="entry name" value="RIESKE"/>
    <property type="match status" value="1"/>
</dbReference>
<dbReference type="InterPro" id="IPR017941">
    <property type="entry name" value="Rieske_2Fe-2S"/>
</dbReference>
<keyword evidence="8" id="KW-1185">Reference proteome</keyword>
<organism evidence="7 8">
    <name type="scientific">Hoeflea prorocentri</name>
    <dbReference type="NCBI Taxonomy" id="1922333"/>
    <lineage>
        <taxon>Bacteria</taxon>
        <taxon>Pseudomonadati</taxon>
        <taxon>Pseudomonadota</taxon>
        <taxon>Alphaproteobacteria</taxon>
        <taxon>Hyphomicrobiales</taxon>
        <taxon>Rhizobiaceae</taxon>
        <taxon>Hoeflea</taxon>
    </lineage>
</organism>
<dbReference type="InterPro" id="IPR015881">
    <property type="entry name" value="ARHD_Rieske_2Fe_2S"/>
</dbReference>
<feature type="domain" description="Rieske" evidence="6">
    <location>
        <begin position="4"/>
        <end position="107"/>
    </location>
</feature>
<dbReference type="EMBL" id="JAPJZI010000001">
    <property type="protein sequence ID" value="MDA5397878.1"/>
    <property type="molecule type" value="Genomic_DNA"/>
</dbReference>
<evidence type="ECO:0000256" key="5">
    <source>
        <dbReference type="ARBA" id="ARBA00023014"/>
    </source>
</evidence>
<dbReference type="Gene3D" id="2.102.10.10">
    <property type="entry name" value="Rieske [2Fe-2S] iron-sulphur domain"/>
    <property type="match status" value="1"/>
</dbReference>
<keyword evidence="2" id="KW-0479">Metal-binding</keyword>
<evidence type="ECO:0000259" key="6">
    <source>
        <dbReference type="PROSITE" id="PS51296"/>
    </source>
</evidence>
<accession>A0A9X3UFX9</accession>
<dbReference type="GO" id="GO:0051537">
    <property type="term" value="F:2 iron, 2 sulfur cluster binding"/>
    <property type="evidence" value="ECO:0007669"/>
    <property type="project" value="UniProtKB-KW"/>
</dbReference>
<dbReference type="SUPFAM" id="SSF50022">
    <property type="entry name" value="ISP domain"/>
    <property type="match status" value="1"/>
</dbReference>
<keyword evidence="3" id="KW-0560">Oxidoreductase</keyword>